<dbReference type="Proteomes" id="UP001642409">
    <property type="component" value="Unassembled WGS sequence"/>
</dbReference>
<gene>
    <name evidence="1" type="ORF">HINF_LOCUS26610</name>
    <name evidence="2" type="ORF">HINF_LOCUS63623</name>
</gene>
<dbReference type="EMBL" id="CAXDID020000400">
    <property type="protein sequence ID" value="CAL6087388.1"/>
    <property type="molecule type" value="Genomic_DNA"/>
</dbReference>
<protein>
    <submittedName>
        <fullName evidence="2">Hypothetical_protein</fullName>
    </submittedName>
</protein>
<proteinExistence type="predicted"/>
<reference evidence="1" key="1">
    <citation type="submission" date="2023-06" db="EMBL/GenBank/DDBJ databases">
        <authorList>
            <person name="Kurt Z."/>
        </authorList>
    </citation>
    <scope>NUCLEOTIDE SEQUENCE</scope>
</reference>
<sequence>MYGLQKYQQKPSSYYLFTSVLMLNIIPEFRGYSISLGLFAQNCTHLLIIEMFSNPSYLSPYGAPTKIYSKLLLSKYSQCSPNIIDSDSTIQSPFQSGLQGAQISH</sequence>
<name>A0AA86U1Y5_9EUKA</name>
<organism evidence="1">
    <name type="scientific">Hexamita inflata</name>
    <dbReference type="NCBI Taxonomy" id="28002"/>
    <lineage>
        <taxon>Eukaryota</taxon>
        <taxon>Metamonada</taxon>
        <taxon>Diplomonadida</taxon>
        <taxon>Hexamitidae</taxon>
        <taxon>Hexamitinae</taxon>
        <taxon>Hexamita</taxon>
    </lineage>
</organism>
<accession>A0AA86U1Y5</accession>
<evidence type="ECO:0000313" key="3">
    <source>
        <dbReference type="Proteomes" id="UP001642409"/>
    </source>
</evidence>
<reference evidence="2 3" key="2">
    <citation type="submission" date="2024-07" db="EMBL/GenBank/DDBJ databases">
        <authorList>
            <person name="Akdeniz Z."/>
        </authorList>
    </citation>
    <scope>NUCLEOTIDE SEQUENCE [LARGE SCALE GENOMIC DNA]</scope>
</reference>
<dbReference type="EMBL" id="CATOUU010000659">
    <property type="protein sequence ID" value="CAI9938965.1"/>
    <property type="molecule type" value="Genomic_DNA"/>
</dbReference>
<evidence type="ECO:0000313" key="1">
    <source>
        <dbReference type="EMBL" id="CAI9938965.1"/>
    </source>
</evidence>
<keyword evidence="3" id="KW-1185">Reference proteome</keyword>
<dbReference type="AlphaFoldDB" id="A0AA86U1Y5"/>
<evidence type="ECO:0000313" key="2">
    <source>
        <dbReference type="EMBL" id="CAL6087388.1"/>
    </source>
</evidence>
<comment type="caution">
    <text evidence="1">The sequence shown here is derived from an EMBL/GenBank/DDBJ whole genome shotgun (WGS) entry which is preliminary data.</text>
</comment>